<evidence type="ECO:0000313" key="7">
    <source>
        <dbReference type="EMBL" id="QIB65673.1"/>
    </source>
</evidence>
<gene>
    <name evidence="7" type="ORF">G3T16_09870</name>
</gene>
<organism evidence="7 8">
    <name type="scientific">Kineobactrum salinum</name>
    <dbReference type="NCBI Taxonomy" id="2708301"/>
    <lineage>
        <taxon>Bacteria</taxon>
        <taxon>Pseudomonadati</taxon>
        <taxon>Pseudomonadota</taxon>
        <taxon>Gammaproteobacteria</taxon>
        <taxon>Cellvibrionales</taxon>
        <taxon>Halieaceae</taxon>
        <taxon>Kineobactrum</taxon>
    </lineage>
</organism>
<dbReference type="RefSeq" id="WP_163495070.1">
    <property type="nucleotide sequence ID" value="NZ_CP048711.1"/>
</dbReference>
<dbReference type="PANTHER" id="PTHR23427">
    <property type="entry name" value="SURFEIT LOCUS PROTEIN"/>
    <property type="match status" value="1"/>
</dbReference>
<accession>A0A6C0U1K7</accession>
<dbReference type="CDD" id="cd06662">
    <property type="entry name" value="SURF1"/>
    <property type="match status" value="1"/>
</dbReference>
<keyword evidence="4 6" id="KW-1133">Transmembrane helix</keyword>
<reference evidence="7 8" key="1">
    <citation type="submission" date="2020-02" db="EMBL/GenBank/DDBJ databases">
        <title>Genome sequencing for Kineobactrum sp. M2.</title>
        <authorList>
            <person name="Park S.-J."/>
        </authorList>
    </citation>
    <scope>NUCLEOTIDE SEQUENCE [LARGE SCALE GENOMIC DNA]</scope>
    <source>
        <strain evidence="7 8">M2</strain>
    </source>
</reference>
<evidence type="ECO:0000256" key="1">
    <source>
        <dbReference type="ARBA" id="ARBA00004370"/>
    </source>
</evidence>
<evidence type="ECO:0000256" key="3">
    <source>
        <dbReference type="ARBA" id="ARBA00022692"/>
    </source>
</evidence>
<evidence type="ECO:0000313" key="8">
    <source>
        <dbReference type="Proteomes" id="UP000477680"/>
    </source>
</evidence>
<evidence type="ECO:0000256" key="6">
    <source>
        <dbReference type="RuleBase" id="RU363076"/>
    </source>
</evidence>
<feature type="transmembrane region" description="Helical" evidence="6">
    <location>
        <begin position="12"/>
        <end position="31"/>
    </location>
</feature>
<protein>
    <recommendedName>
        <fullName evidence="6">SURF1-like protein</fullName>
    </recommendedName>
</protein>
<keyword evidence="5 6" id="KW-0472">Membrane</keyword>
<proteinExistence type="inferred from homology"/>
<dbReference type="InterPro" id="IPR002994">
    <property type="entry name" value="Surf1/Shy1"/>
</dbReference>
<comment type="similarity">
    <text evidence="2 6">Belongs to the SURF1 family.</text>
</comment>
<dbReference type="GO" id="GO:0005886">
    <property type="term" value="C:plasma membrane"/>
    <property type="evidence" value="ECO:0007669"/>
    <property type="project" value="UniProtKB-SubCell"/>
</dbReference>
<dbReference type="InterPro" id="IPR045214">
    <property type="entry name" value="Surf1/Surf4"/>
</dbReference>
<keyword evidence="6" id="KW-1003">Cell membrane</keyword>
<comment type="subcellular location">
    <subcellularLocation>
        <location evidence="6">Cell membrane</location>
        <topology evidence="6">Multi-pass membrane protein</topology>
    </subcellularLocation>
    <subcellularLocation>
        <location evidence="1">Membrane</location>
    </subcellularLocation>
</comment>
<dbReference type="AlphaFoldDB" id="A0A6C0U1K7"/>
<dbReference type="EMBL" id="CP048711">
    <property type="protein sequence ID" value="QIB65673.1"/>
    <property type="molecule type" value="Genomic_DNA"/>
</dbReference>
<evidence type="ECO:0000256" key="5">
    <source>
        <dbReference type="ARBA" id="ARBA00023136"/>
    </source>
</evidence>
<feature type="transmembrane region" description="Helical" evidence="6">
    <location>
        <begin position="218"/>
        <end position="237"/>
    </location>
</feature>
<keyword evidence="8" id="KW-1185">Reference proteome</keyword>
<dbReference type="Pfam" id="PF02104">
    <property type="entry name" value="SURF1"/>
    <property type="match status" value="1"/>
</dbReference>
<sequence>MRQLQFDFEWRITLVTLLLLPALITLGFWQLQRAEEKAQLQASWKQRQSQAPAELTELPSEPEQLAYRRLVLRGEYLPGRYLLLDNRVRGGRFGYEVVGLFELADSAALVLVNRGWIAGDPARRTLPEVPELAGPVELSAHVYVSPGEPYLLAEQDLAQPWPLRVQALEPAALAPLLRDISDAPLFPYQVRIDPGQPSALAVAWQVVNTGPEKHRGYAFQWFTMALVLGIFLLLRSSNLWQLLIRKRSEV</sequence>
<dbReference type="PANTHER" id="PTHR23427:SF2">
    <property type="entry name" value="SURFEIT LOCUS PROTEIN 1"/>
    <property type="match status" value="1"/>
</dbReference>
<evidence type="ECO:0000256" key="2">
    <source>
        <dbReference type="ARBA" id="ARBA00007165"/>
    </source>
</evidence>
<keyword evidence="3 6" id="KW-0812">Transmembrane</keyword>
<dbReference type="KEGG" id="kim:G3T16_09870"/>
<name>A0A6C0U1K7_9GAMM</name>
<evidence type="ECO:0000256" key="4">
    <source>
        <dbReference type="ARBA" id="ARBA00022989"/>
    </source>
</evidence>
<dbReference type="PROSITE" id="PS50895">
    <property type="entry name" value="SURF1"/>
    <property type="match status" value="1"/>
</dbReference>
<dbReference type="Proteomes" id="UP000477680">
    <property type="component" value="Chromosome"/>
</dbReference>